<dbReference type="InterPro" id="IPR004176">
    <property type="entry name" value="Clp_R_N"/>
</dbReference>
<dbReference type="Pfam" id="PF26587">
    <property type="entry name" value="AAA_lid_SMAX1"/>
    <property type="match status" value="1"/>
</dbReference>
<dbReference type="PROSITE" id="PS51903">
    <property type="entry name" value="CLP_R"/>
    <property type="match status" value="1"/>
</dbReference>
<keyword evidence="3" id="KW-0805">Transcription regulation</keyword>
<evidence type="ECO:0000313" key="8">
    <source>
        <dbReference type="Proteomes" id="UP000652761"/>
    </source>
</evidence>
<dbReference type="Pfam" id="PF23569">
    <property type="entry name" value="NBD_SMAX1"/>
    <property type="match status" value="1"/>
</dbReference>
<dbReference type="InterPro" id="IPR003959">
    <property type="entry name" value="ATPase_AAA_core"/>
</dbReference>
<evidence type="ECO:0000313" key="7">
    <source>
        <dbReference type="EMBL" id="MQL97274.1"/>
    </source>
</evidence>
<dbReference type="SUPFAM" id="SSF52540">
    <property type="entry name" value="P-loop containing nucleoside triphosphate hydrolases"/>
    <property type="match status" value="1"/>
</dbReference>
<gene>
    <name evidence="7" type="ORF">Taro_029971</name>
</gene>
<evidence type="ECO:0000256" key="3">
    <source>
        <dbReference type="ARBA" id="ARBA00023015"/>
    </source>
</evidence>
<dbReference type="PANTHER" id="PTHR43572">
    <property type="entry name" value="CHAPERONE PROTEIN CLPD, CHLOROPLASTIC"/>
    <property type="match status" value="1"/>
</dbReference>
<sequence length="856" mass="93288">MPTPVSAARQCLAGEAATALDGAVTIARRRAHSQTTSLHVVSALLSLPSSSPSLLRDALARARSAIYPSRLQSKALEICFSAALDRLPAAASGSGGGSSQQPPAEPPVANSLMAAIKRSQANQRRNPDAFHLYQHQYPQQQQQQQLNSPSIGPKVELQQLVLSILDDPIVSRVFGEAGFRSYDVKLAILRPPPSVLRYPRAGGRCPPLFLCNFSLGADDFDLASRGFPFPLSPQPLHSDGADENCRRIADVLKRGRNVLLVGVGGYDAARDFERAVASQKWASFPTEFSGLRFLSLEKEVVEFVGGGRDRPWVDSKFRDLGLQLAAEEFLSSQGAVLCFGDLKRLVDMVGEEESDGLGRVGYVVSELTRVVDGHPGRLRLMGWAATYETYMKFLSLCPPADKDWSLQLLPITSLKPASGSGDVLSGPKRLMESFVPLGGFFPVSTDAVPPVSRQCQSSGPCQLCSDKYEQELADLLKELSAPAGVEFQLNPYPFQQQTELITINSGVDVEKLTEMLMDLRGKTLREAYSLSKEGNNGYELSLRGKTVVDHIAAEICKKPWSVVFLENVDKADMLVQASLFQAIKTGRFSDSHRREIAISNAVFVTTAQTIRNESCIPSKLHTKYTEERILAAQPWQMKVVVVSASNPLGGKLCLNVSGASWKEMGSDSVLHARKRKLNMVDAADEQCPSTGAAKGTNKSSNTCLDLNLPVEELGADDTGYNSDGNSHISDDMSAAWMEEFLNSVDETIIFKPFDFDALASDIQNEISESFHTAVGSNYVLDIGPKVMEQVLAATWSSEAKGAMSNWIQQVLVRSFIDAQKVHHPPPQSVFRLVACDDTFVEACTPGIHLPLRILLD</sequence>
<dbReference type="EMBL" id="NMUH01002026">
    <property type="protein sequence ID" value="MQL97274.1"/>
    <property type="molecule type" value="Genomic_DNA"/>
</dbReference>
<comment type="caution">
    <text evidence="7">The sequence shown here is derived from an EMBL/GenBank/DDBJ whole genome shotgun (WGS) entry which is preliminary data.</text>
</comment>
<dbReference type="InterPro" id="IPR027417">
    <property type="entry name" value="P-loop_NTPase"/>
</dbReference>
<evidence type="ECO:0000256" key="4">
    <source>
        <dbReference type="ARBA" id="ARBA00023163"/>
    </source>
</evidence>
<reference evidence="7" key="1">
    <citation type="submission" date="2017-07" db="EMBL/GenBank/DDBJ databases">
        <title>Taro Niue Genome Assembly and Annotation.</title>
        <authorList>
            <person name="Atibalentja N."/>
            <person name="Keating K."/>
            <person name="Fields C.J."/>
        </authorList>
    </citation>
    <scope>NUCLEOTIDE SEQUENCE</scope>
    <source>
        <strain evidence="7">Niue_2</strain>
        <tissue evidence="7">Leaf</tissue>
    </source>
</reference>
<dbReference type="Gene3D" id="3.40.50.300">
    <property type="entry name" value="P-loop containing nucleotide triphosphate hydrolases"/>
    <property type="match status" value="1"/>
</dbReference>
<dbReference type="AlphaFoldDB" id="A0A843VWG8"/>
<dbReference type="Pfam" id="PF07724">
    <property type="entry name" value="AAA_2"/>
    <property type="match status" value="1"/>
</dbReference>
<dbReference type="GO" id="GO:0016887">
    <property type="term" value="F:ATP hydrolysis activity"/>
    <property type="evidence" value="ECO:0007669"/>
    <property type="project" value="InterPro"/>
</dbReference>
<dbReference type="InterPro" id="IPR051650">
    <property type="entry name" value="SL_signaling_regulator"/>
</dbReference>
<dbReference type="InterPro" id="IPR058680">
    <property type="entry name" value="NBD_SMAX1-like"/>
</dbReference>
<dbReference type="GO" id="GO:0005524">
    <property type="term" value="F:ATP binding"/>
    <property type="evidence" value="ECO:0007669"/>
    <property type="project" value="InterPro"/>
</dbReference>
<protein>
    <recommendedName>
        <fullName evidence="6">Clp R domain-containing protein</fullName>
    </recommendedName>
</protein>
<evidence type="ECO:0000256" key="5">
    <source>
        <dbReference type="PROSITE-ProRule" id="PRU01251"/>
    </source>
</evidence>
<evidence type="ECO:0000256" key="1">
    <source>
        <dbReference type="ARBA" id="ARBA00008675"/>
    </source>
</evidence>
<comment type="similarity">
    <text evidence="1">Belongs to the ClpA/ClpB family.</text>
</comment>
<accession>A0A843VWG8</accession>
<keyword evidence="4" id="KW-0804">Transcription</keyword>
<keyword evidence="8" id="KW-1185">Reference proteome</keyword>
<evidence type="ECO:0000259" key="6">
    <source>
        <dbReference type="PROSITE" id="PS51903"/>
    </source>
</evidence>
<evidence type="ECO:0000256" key="2">
    <source>
        <dbReference type="ARBA" id="ARBA00022737"/>
    </source>
</evidence>
<dbReference type="Gene3D" id="1.10.1780.10">
    <property type="entry name" value="Clp, N-terminal domain"/>
    <property type="match status" value="1"/>
</dbReference>
<proteinExistence type="inferred from homology"/>
<feature type="domain" description="Clp R" evidence="6">
    <location>
        <begin position="8"/>
        <end position="194"/>
    </location>
</feature>
<name>A0A843VWG8_COLES</name>
<dbReference type="PANTHER" id="PTHR43572:SF38">
    <property type="entry name" value="PROTEIN SMAX1-LIKE 6"/>
    <property type="match status" value="1"/>
</dbReference>
<keyword evidence="2 5" id="KW-0677">Repeat</keyword>
<dbReference type="InterPro" id="IPR036628">
    <property type="entry name" value="Clp_N_dom_sf"/>
</dbReference>
<dbReference type="Proteomes" id="UP000652761">
    <property type="component" value="Unassembled WGS sequence"/>
</dbReference>
<dbReference type="InterPro" id="IPR058954">
    <property type="entry name" value="AAA_lid_SMAX1"/>
</dbReference>
<organism evidence="7 8">
    <name type="scientific">Colocasia esculenta</name>
    <name type="common">Wild taro</name>
    <name type="synonym">Arum esculentum</name>
    <dbReference type="NCBI Taxonomy" id="4460"/>
    <lineage>
        <taxon>Eukaryota</taxon>
        <taxon>Viridiplantae</taxon>
        <taxon>Streptophyta</taxon>
        <taxon>Embryophyta</taxon>
        <taxon>Tracheophyta</taxon>
        <taxon>Spermatophyta</taxon>
        <taxon>Magnoliopsida</taxon>
        <taxon>Liliopsida</taxon>
        <taxon>Araceae</taxon>
        <taxon>Aroideae</taxon>
        <taxon>Colocasieae</taxon>
        <taxon>Colocasia</taxon>
    </lineage>
</organism>
<dbReference type="OrthoDB" id="1723324at2759"/>